<sequence length="169" mass="18363">MHRNDDMGRSGGLSTDDLAQPAGGETGHAAEGAPAQAPTYPGEATATPTDTSAAGTESRGSESTTDASEAAPPDRSQDEELPQLLTDDEERGFRDRWQTIQNRFVDDPRAAVHDADTLVAEVMQTLATTFAQHKKDLEGQWGEGEKVDTEQLRGALRRYRSFFNRLLST</sequence>
<gene>
    <name evidence="2" type="ORF">FHS34_001969</name>
</gene>
<evidence type="ECO:0000256" key="1">
    <source>
        <dbReference type="SAM" id="MobiDB-lite"/>
    </source>
</evidence>
<feature type="compositionally biased region" description="Acidic residues" evidence="1">
    <location>
        <begin position="77"/>
        <end position="90"/>
    </location>
</feature>
<feature type="region of interest" description="Disordered" evidence="1">
    <location>
        <begin position="1"/>
        <end position="93"/>
    </location>
</feature>
<dbReference type="EMBL" id="JACHJK010000003">
    <property type="protein sequence ID" value="MBB5926513.1"/>
    <property type="molecule type" value="Genomic_DNA"/>
</dbReference>
<comment type="caution">
    <text evidence="2">The sequence shown here is derived from an EMBL/GenBank/DDBJ whole genome shotgun (WGS) entry which is preliminary data.</text>
</comment>
<dbReference type="AlphaFoldDB" id="A0A7W9PRB3"/>
<accession>A0A7W9PRB3</accession>
<organism evidence="2 3">
    <name type="scientific">Streptomyces echinatus</name>
    <dbReference type="NCBI Taxonomy" id="67293"/>
    <lineage>
        <taxon>Bacteria</taxon>
        <taxon>Bacillati</taxon>
        <taxon>Actinomycetota</taxon>
        <taxon>Actinomycetes</taxon>
        <taxon>Kitasatosporales</taxon>
        <taxon>Streptomycetaceae</taxon>
        <taxon>Streptomyces</taxon>
    </lineage>
</organism>
<dbReference type="Proteomes" id="UP000585836">
    <property type="component" value="Unassembled WGS sequence"/>
</dbReference>
<evidence type="ECO:0000313" key="2">
    <source>
        <dbReference type="EMBL" id="MBB5926513.1"/>
    </source>
</evidence>
<reference evidence="2 3" key="1">
    <citation type="submission" date="2020-08" db="EMBL/GenBank/DDBJ databases">
        <title>Genomic Encyclopedia of Type Strains, Phase III (KMG-III): the genomes of soil and plant-associated and newly described type strains.</title>
        <authorList>
            <person name="Whitman W."/>
        </authorList>
    </citation>
    <scope>NUCLEOTIDE SEQUENCE [LARGE SCALE GENOMIC DNA]</scope>
    <source>
        <strain evidence="2 3">CECT 3313</strain>
    </source>
</reference>
<protein>
    <submittedName>
        <fullName evidence="2">Uncharacterized protein</fullName>
    </submittedName>
</protein>
<name>A0A7W9PRB3_9ACTN</name>
<keyword evidence="3" id="KW-1185">Reference proteome</keyword>
<dbReference type="RefSeq" id="WP_184963287.1">
    <property type="nucleotide sequence ID" value="NZ_JACHJK010000003.1"/>
</dbReference>
<feature type="compositionally biased region" description="Polar residues" evidence="1">
    <location>
        <begin position="46"/>
        <end position="55"/>
    </location>
</feature>
<feature type="compositionally biased region" description="Low complexity" evidence="1">
    <location>
        <begin position="21"/>
        <end position="35"/>
    </location>
</feature>
<proteinExistence type="predicted"/>
<evidence type="ECO:0000313" key="3">
    <source>
        <dbReference type="Proteomes" id="UP000585836"/>
    </source>
</evidence>